<comment type="caution">
    <text evidence="1">The sequence shown here is derived from an EMBL/GenBank/DDBJ whole genome shotgun (WGS) entry which is preliminary data.</text>
</comment>
<reference evidence="1 2" key="1">
    <citation type="submission" date="2024-02" db="EMBL/GenBank/DDBJ databases">
        <title>A novel Wenzhouxiangellaceae bacterium, isolated from coastal sediments.</title>
        <authorList>
            <person name="Du Z.-J."/>
            <person name="Ye Y.-Q."/>
            <person name="Zhang X.-Y."/>
        </authorList>
    </citation>
    <scope>NUCLEOTIDE SEQUENCE [LARGE SCALE GENOMIC DNA]</scope>
    <source>
        <strain evidence="1 2">CH-27</strain>
    </source>
</reference>
<proteinExistence type="predicted"/>
<keyword evidence="2" id="KW-1185">Reference proteome</keyword>
<accession>A0AAW9RL51</accession>
<dbReference type="EMBL" id="JAZHOG010000016">
    <property type="protein sequence ID" value="MEJ8569653.1"/>
    <property type="molecule type" value="Genomic_DNA"/>
</dbReference>
<name>A0AAW9RL51_9GAMM</name>
<sequence length="274" mass="31029">MHACRSERAGSRQPRLLSALPALLVLLSLLPHPARAEGWLAYEARYAVYRNGKLAGKAEFTVEPTGEAGEWTIRSEASGTHGMARLLRARDVEHTIGRIRDGRFWPEQFTHHTTIAGIDDRWTADFDWQSGRVFIAEGKERRELDLGEHPLDGLSLKLELQQRLRNGTGSGFNENLVFRLVDDDEIKEQTYRMRERERLETSLGCLDTIPVERVRTGSKRYTRAWHAPNLEYVTVRMEHGKTGGNHMEMRITELVLDGEPVAPQAGCTAYQGAP</sequence>
<evidence type="ECO:0000313" key="1">
    <source>
        <dbReference type="EMBL" id="MEJ8569653.1"/>
    </source>
</evidence>
<dbReference type="Proteomes" id="UP001359886">
    <property type="component" value="Unassembled WGS sequence"/>
</dbReference>
<gene>
    <name evidence="1" type="ORF">V3330_18640</name>
</gene>
<dbReference type="AlphaFoldDB" id="A0AAW9RL51"/>
<protein>
    <submittedName>
        <fullName evidence="1">DUF3108 domain-containing protein</fullName>
    </submittedName>
</protein>
<organism evidence="1 2">
    <name type="scientific">Elongatibacter sediminis</name>
    <dbReference type="NCBI Taxonomy" id="3119006"/>
    <lineage>
        <taxon>Bacteria</taxon>
        <taxon>Pseudomonadati</taxon>
        <taxon>Pseudomonadota</taxon>
        <taxon>Gammaproteobacteria</taxon>
        <taxon>Chromatiales</taxon>
        <taxon>Wenzhouxiangellaceae</taxon>
        <taxon>Elongatibacter</taxon>
    </lineage>
</organism>
<evidence type="ECO:0000313" key="2">
    <source>
        <dbReference type="Proteomes" id="UP001359886"/>
    </source>
</evidence>
<dbReference type="RefSeq" id="WP_354696977.1">
    <property type="nucleotide sequence ID" value="NZ_JAZHOG010000016.1"/>
</dbReference>
<dbReference type="InterPro" id="IPR021457">
    <property type="entry name" value="DUF3108"/>
</dbReference>
<dbReference type="Pfam" id="PF11306">
    <property type="entry name" value="DUF3108"/>
    <property type="match status" value="1"/>
</dbReference>